<dbReference type="EMBL" id="JBDFQZ010000004">
    <property type="protein sequence ID" value="KAK9735033.1"/>
    <property type="molecule type" value="Genomic_DNA"/>
</dbReference>
<sequence length="829" mass="95353">MAKKRKQMSASEDDDETETSGECEHRRGRSTIAVVGKAIRRGAKLPLEWNHNKVPIGTNKEVFASYIGVVVRERVSINYREWEDVPKQVINEVYEFITKGFEVPEERRSYVLTRASIRWRTFKARLIKYWMYDTKGENKNVIIRNPPSMYPWILQSHWNEFIATYTDPKFKELSDLNRERAKKKSSSYRGGRKGYVYYEEQIAEELRSQKIEVKDVPRHLVWIRAHPRQENNEMYFDNPADFEVAQAIKALEVQQRKGEIDVVGRNDILARALKTPEHGGCVRGVGSGVTNKQYFGYNKPTPPSQVQSELRNVKTQLAHLENTQNLLMSYILSGEFNPEHLKQICSSNIDQVNNKEFGSIQRIESIGVETDHYDNVAQQGLQGVEFRLSNRLKGIKKGEFDGTKDLGGNMPQCEAGGDLCLSSSGRQEKEGPTEIYRVPWPETTNVAQEYMPDIAQVIEDQSFPKGVESLCSLAIEKDDWIDIVASGRVYVPKENEVVKHHFKPVPSGHYKVCITEEMKSDAPLPCPEGELRFICQGKDNFFIWPRHLVLPIKKNADKKYTKEFTTPSPHSQSSQASSTRKYTITLADKSKLTSSLIQVFKDVAIGMKKSGKTKSFNIPFTVFQNEHCVSFDYEDMLDWCFQREIGSSHLSIFMMYLSDMVHTEGISGLYGFCDCNILSPETPTVENEDDRSNYLSRVFACNNGKNKNQVFFAPYNEGRHWMLAVICPWIGLVHWLDPAGVENEPRDFAKKIINKAIVNFSVEHRKDISKVKKNPYIRWIKIECPRQPFGSKDCGYYVCRYMIETIESRQMFIPEKYFDKVPPSYSQAS</sequence>
<name>A0AAW1LF94_SAPOF</name>
<dbReference type="PANTHER" id="PTHR33018:SF34">
    <property type="entry name" value="OS02G0472350 PROTEIN"/>
    <property type="match status" value="1"/>
</dbReference>
<dbReference type="SUPFAM" id="SSF54001">
    <property type="entry name" value="Cysteine proteinases"/>
    <property type="match status" value="1"/>
</dbReference>
<comment type="caution">
    <text evidence="7">The sequence shown here is derived from an EMBL/GenBank/DDBJ whole genome shotgun (WGS) entry which is preliminary data.</text>
</comment>
<dbReference type="GO" id="GO:0008234">
    <property type="term" value="F:cysteine-type peptidase activity"/>
    <property type="evidence" value="ECO:0007669"/>
    <property type="project" value="InterPro"/>
</dbReference>
<dbReference type="PANTHER" id="PTHR33018">
    <property type="entry name" value="OS10G0338966 PROTEIN-RELATED"/>
    <property type="match status" value="1"/>
</dbReference>
<dbReference type="InterPro" id="IPR038765">
    <property type="entry name" value="Papain-like_cys_pep_sf"/>
</dbReference>
<evidence type="ECO:0008006" key="9">
    <source>
        <dbReference type="Google" id="ProtNLM"/>
    </source>
</evidence>
<evidence type="ECO:0000313" key="8">
    <source>
        <dbReference type="Proteomes" id="UP001443914"/>
    </source>
</evidence>
<keyword evidence="8" id="KW-1185">Reference proteome</keyword>
<feature type="compositionally biased region" description="Acidic residues" evidence="4">
    <location>
        <begin position="11"/>
        <end position="21"/>
    </location>
</feature>
<comment type="similarity">
    <text evidence="1">Belongs to the peptidase C48 family.</text>
</comment>
<feature type="domain" description="Ubiquitin-like protease family profile" evidence="5">
    <location>
        <begin position="707"/>
        <end position="803"/>
    </location>
</feature>
<evidence type="ECO:0000259" key="6">
    <source>
        <dbReference type="Pfam" id="PF26133"/>
    </source>
</evidence>
<feature type="region of interest" description="Disordered" evidence="4">
    <location>
        <begin position="1"/>
        <end position="27"/>
    </location>
</feature>
<keyword evidence="3" id="KW-0378">Hydrolase</keyword>
<dbReference type="Pfam" id="PF02902">
    <property type="entry name" value="Peptidase_C48"/>
    <property type="match status" value="1"/>
</dbReference>
<evidence type="ECO:0000313" key="7">
    <source>
        <dbReference type="EMBL" id="KAK9735033.1"/>
    </source>
</evidence>
<evidence type="ECO:0000256" key="3">
    <source>
        <dbReference type="ARBA" id="ARBA00022801"/>
    </source>
</evidence>
<feature type="domain" description="DUF8039" evidence="6">
    <location>
        <begin position="470"/>
        <end position="549"/>
    </location>
</feature>
<protein>
    <recommendedName>
        <fullName evidence="9">Ubiquitin-like protease family profile domain-containing protein</fullName>
    </recommendedName>
</protein>
<evidence type="ECO:0000256" key="4">
    <source>
        <dbReference type="SAM" id="MobiDB-lite"/>
    </source>
</evidence>
<dbReference type="Pfam" id="PF26133">
    <property type="entry name" value="DUF8039"/>
    <property type="match status" value="1"/>
</dbReference>
<dbReference type="InterPro" id="IPR003653">
    <property type="entry name" value="Peptidase_C48_C"/>
</dbReference>
<evidence type="ECO:0000259" key="5">
    <source>
        <dbReference type="Pfam" id="PF02902"/>
    </source>
</evidence>
<evidence type="ECO:0000256" key="1">
    <source>
        <dbReference type="ARBA" id="ARBA00005234"/>
    </source>
</evidence>
<dbReference type="InterPro" id="IPR058352">
    <property type="entry name" value="DUF8039"/>
</dbReference>
<proteinExistence type="inferred from homology"/>
<dbReference type="Proteomes" id="UP001443914">
    <property type="component" value="Unassembled WGS sequence"/>
</dbReference>
<dbReference type="GO" id="GO:0006508">
    <property type="term" value="P:proteolysis"/>
    <property type="evidence" value="ECO:0007669"/>
    <property type="project" value="UniProtKB-KW"/>
</dbReference>
<dbReference type="Gene3D" id="3.40.395.10">
    <property type="entry name" value="Adenoviral Proteinase, Chain A"/>
    <property type="match status" value="1"/>
</dbReference>
<reference evidence="7" key="1">
    <citation type="submission" date="2024-03" db="EMBL/GenBank/DDBJ databases">
        <title>WGS assembly of Saponaria officinalis var. Norfolk2.</title>
        <authorList>
            <person name="Jenkins J."/>
            <person name="Shu S."/>
            <person name="Grimwood J."/>
            <person name="Barry K."/>
            <person name="Goodstein D."/>
            <person name="Schmutz J."/>
            <person name="Leebens-Mack J."/>
            <person name="Osbourn A."/>
        </authorList>
    </citation>
    <scope>NUCLEOTIDE SEQUENCE [LARGE SCALE GENOMIC DNA]</scope>
    <source>
        <strain evidence="7">JIC</strain>
    </source>
</reference>
<keyword evidence="2" id="KW-0645">Protease</keyword>
<gene>
    <name evidence="7" type="ORF">RND81_04G179000</name>
</gene>
<evidence type="ECO:0000256" key="2">
    <source>
        <dbReference type="ARBA" id="ARBA00022670"/>
    </source>
</evidence>
<dbReference type="AlphaFoldDB" id="A0AAW1LF94"/>
<organism evidence="7 8">
    <name type="scientific">Saponaria officinalis</name>
    <name type="common">Common soapwort</name>
    <name type="synonym">Lychnis saponaria</name>
    <dbReference type="NCBI Taxonomy" id="3572"/>
    <lineage>
        <taxon>Eukaryota</taxon>
        <taxon>Viridiplantae</taxon>
        <taxon>Streptophyta</taxon>
        <taxon>Embryophyta</taxon>
        <taxon>Tracheophyta</taxon>
        <taxon>Spermatophyta</taxon>
        <taxon>Magnoliopsida</taxon>
        <taxon>eudicotyledons</taxon>
        <taxon>Gunneridae</taxon>
        <taxon>Pentapetalae</taxon>
        <taxon>Caryophyllales</taxon>
        <taxon>Caryophyllaceae</taxon>
        <taxon>Caryophylleae</taxon>
        <taxon>Saponaria</taxon>
    </lineage>
</organism>
<accession>A0AAW1LF94</accession>